<proteinExistence type="predicted"/>
<comment type="caution">
    <text evidence="1">The sequence shown here is derived from an EMBL/GenBank/DDBJ whole genome shotgun (WGS) entry which is preliminary data.</text>
</comment>
<accession>A0ABT5YKD1</accession>
<evidence type="ECO:0008006" key="3">
    <source>
        <dbReference type="Google" id="ProtNLM"/>
    </source>
</evidence>
<organism evidence="1 2">
    <name type="scientific">Aquibaculum arenosum</name>
    <dbReference type="NCBI Taxonomy" id="3032591"/>
    <lineage>
        <taxon>Bacteria</taxon>
        <taxon>Pseudomonadati</taxon>
        <taxon>Pseudomonadota</taxon>
        <taxon>Alphaproteobacteria</taxon>
        <taxon>Rhodospirillales</taxon>
        <taxon>Rhodovibrionaceae</taxon>
        <taxon>Aquibaculum</taxon>
    </lineage>
</organism>
<evidence type="ECO:0000313" key="1">
    <source>
        <dbReference type="EMBL" id="MDF2095406.1"/>
    </source>
</evidence>
<keyword evidence="2" id="KW-1185">Reference proteome</keyword>
<dbReference type="Proteomes" id="UP001215503">
    <property type="component" value="Unassembled WGS sequence"/>
</dbReference>
<reference evidence="1 2" key="1">
    <citation type="submission" date="2023-03" db="EMBL/GenBank/DDBJ databases">
        <title>Fodinicurvata sp. CAU 1616 isolated from sea sendiment.</title>
        <authorList>
            <person name="Kim W."/>
        </authorList>
    </citation>
    <scope>NUCLEOTIDE SEQUENCE [LARGE SCALE GENOMIC DNA]</scope>
    <source>
        <strain evidence="1 2">CAU 1616</strain>
    </source>
</reference>
<dbReference type="EMBL" id="JARHUD010000003">
    <property type="protein sequence ID" value="MDF2095406.1"/>
    <property type="molecule type" value="Genomic_DNA"/>
</dbReference>
<protein>
    <recommendedName>
        <fullName evidence="3">Secreted protein</fullName>
    </recommendedName>
</protein>
<gene>
    <name evidence="1" type="ORF">P2G67_05400</name>
</gene>
<name>A0ABT5YKD1_9PROT</name>
<dbReference type="RefSeq" id="WP_275820807.1">
    <property type="nucleotide sequence ID" value="NZ_JARHUD010000003.1"/>
</dbReference>
<evidence type="ECO:0000313" key="2">
    <source>
        <dbReference type="Proteomes" id="UP001215503"/>
    </source>
</evidence>
<sequence length="94" mass="9563">MRPAPLALALALPRPPVPLALFALVLAGEAVRRAVAAEALVSAGVLALELLRVLLRAAPPRAVRAPADLDAFPGLAPPLGARLGVRDKGAMPPV</sequence>